<dbReference type="EMBL" id="JFDO01000004">
    <property type="protein sequence ID" value="KEZ20677.1"/>
    <property type="molecule type" value="Genomic_DNA"/>
</dbReference>
<evidence type="ECO:0000313" key="3">
    <source>
        <dbReference type="Proteomes" id="UP000028533"/>
    </source>
</evidence>
<dbReference type="RefSeq" id="WP_036431429.1">
    <property type="nucleotide sequence ID" value="NZ_JFDO01000004.1"/>
</dbReference>
<proteinExistence type="predicted"/>
<evidence type="ECO:0000259" key="1">
    <source>
        <dbReference type="PROSITE" id="PS50206"/>
    </source>
</evidence>
<comment type="caution">
    <text evidence="2">The sequence shown here is derived from an EMBL/GenBank/DDBJ whole genome shotgun (WGS) entry which is preliminary data.</text>
</comment>
<dbReference type="InterPro" id="IPR036873">
    <property type="entry name" value="Rhodanese-like_dom_sf"/>
</dbReference>
<dbReference type="CDD" id="cd00158">
    <property type="entry name" value="RHOD"/>
    <property type="match status" value="1"/>
</dbReference>
<dbReference type="SUPFAM" id="SSF52821">
    <property type="entry name" value="Rhodanese/Cell cycle control phosphatase"/>
    <property type="match status" value="1"/>
</dbReference>
<sequence>MKKSIEISNDKFLELLYKGWQVIDVRDKYEYENFEKFLPSVNISYPEVLNNVNKRWPNLDTKLIFICNYGNRSSLTARHLHKLGYVNVYVLDTGIAGLFSS</sequence>
<dbReference type="PROSITE" id="PS50206">
    <property type="entry name" value="RHODANESE_3"/>
    <property type="match status" value="1"/>
</dbReference>
<dbReference type="AlphaFoldDB" id="A0A084ERT5"/>
<dbReference type="Gene3D" id="3.40.250.10">
    <property type="entry name" value="Rhodanese-like domain"/>
    <property type="match status" value="1"/>
</dbReference>
<reference evidence="2 3" key="1">
    <citation type="submission" date="2014-02" db="EMBL/GenBank/DDBJ databases">
        <title>Genome sequence of Mycoplasma capricolum subsp. capricolum strain 14232.</title>
        <authorList>
            <person name="Sirand-Pugnet P."/>
            <person name="Breton M."/>
            <person name="Dordet-Frisoni E."/>
            <person name="Baranowski E."/>
            <person name="Barre A."/>
            <person name="Couture C."/>
            <person name="Dupuy V."/>
            <person name="Gaurivaud P."/>
            <person name="Jacob D."/>
            <person name="Lemaitre C."/>
            <person name="Manso-Silvan L."/>
            <person name="Nikolski M."/>
            <person name="Nouvel L.-X."/>
            <person name="Poumarat F."/>
            <person name="Tardy F."/>
            <person name="Thebault P."/>
            <person name="Theil S."/>
            <person name="Citti C."/>
            <person name="Thiaucourt F."/>
            <person name="Blanchard A."/>
        </authorList>
    </citation>
    <scope>NUCLEOTIDE SEQUENCE [LARGE SCALE GENOMIC DNA]</scope>
    <source>
        <strain evidence="2 3">14232</strain>
    </source>
</reference>
<organism evidence="2 3">
    <name type="scientific">Mycoplasma capricolum subsp. capricolum 14232</name>
    <dbReference type="NCBI Taxonomy" id="1188238"/>
    <lineage>
        <taxon>Bacteria</taxon>
        <taxon>Bacillati</taxon>
        <taxon>Mycoplasmatota</taxon>
        <taxon>Mollicutes</taxon>
        <taxon>Mycoplasmataceae</taxon>
        <taxon>Mycoplasma</taxon>
    </lineage>
</organism>
<dbReference type="Pfam" id="PF00581">
    <property type="entry name" value="Rhodanese"/>
    <property type="match status" value="1"/>
</dbReference>
<evidence type="ECO:0000313" key="2">
    <source>
        <dbReference type="EMBL" id="KEZ20677.1"/>
    </source>
</evidence>
<dbReference type="Proteomes" id="UP000028533">
    <property type="component" value="Unassembled WGS sequence"/>
</dbReference>
<accession>A0A084ERT5</accession>
<name>A0A084ERT5_MYCCA</name>
<gene>
    <name evidence="2" type="ORF">MCAPa_2570</name>
</gene>
<feature type="domain" description="Rhodanese" evidence="1">
    <location>
        <begin position="16"/>
        <end position="100"/>
    </location>
</feature>
<protein>
    <recommendedName>
        <fullName evidence="1">Rhodanese domain-containing protein</fullName>
    </recommendedName>
</protein>
<dbReference type="InterPro" id="IPR001763">
    <property type="entry name" value="Rhodanese-like_dom"/>
</dbReference>
<dbReference type="SMART" id="SM00450">
    <property type="entry name" value="RHOD"/>
    <property type="match status" value="1"/>
</dbReference>